<evidence type="ECO:0000256" key="4">
    <source>
        <dbReference type="ARBA" id="ARBA00022692"/>
    </source>
</evidence>
<comment type="similarity">
    <text evidence="7">Belongs to the binding-protein-dependent transport system permease family.</text>
</comment>
<accession>A0AAW8EQV5</accession>
<name>A0AAW8EQV5_9MICO</name>
<keyword evidence="2 7" id="KW-0813">Transport</keyword>
<dbReference type="PANTHER" id="PTHR43163:SF6">
    <property type="entry name" value="DIPEPTIDE TRANSPORT SYSTEM PERMEASE PROTEIN DPPB-RELATED"/>
    <property type="match status" value="1"/>
</dbReference>
<keyword evidence="6 7" id="KW-0472">Membrane</keyword>
<evidence type="ECO:0000313" key="9">
    <source>
        <dbReference type="EMBL" id="MDQ0645868.1"/>
    </source>
</evidence>
<proteinExistence type="inferred from homology"/>
<dbReference type="InterPro" id="IPR035906">
    <property type="entry name" value="MetI-like_sf"/>
</dbReference>
<keyword evidence="5 7" id="KW-1133">Transmembrane helix</keyword>
<evidence type="ECO:0000256" key="3">
    <source>
        <dbReference type="ARBA" id="ARBA00022475"/>
    </source>
</evidence>
<sequence length="341" mass="36309">MRASPARTAAPTTGILPPMFRQLLRNSVLRRILAALGTLLGVAVFVFLMLRAIPGDQISSGLGTEAAALTPAQRAALEAYYGLDQPLFVQFFSWLGNIFTGNLGFSSRAQTSVLDLTAAALPVTFELAIFSIVIALLIGIPLGMLSASKPDSIRDGAGQIVGLAGLSIPAFLLGTALLAVLASSFGFNPNGQGFAHFFQDPVLNLQQMLLPSLVLGFGIAAPIMRTTRTAVLEIRANDFIRTARAKGVPPRRLQLRHVLGNALVPIVTMTGLQFGYLLGGAVVVEQIFSLPGIGRQVLLGIQQKEYALVQSTVLVIALAFVIVNLLTDLLYRVIDPRVRAV</sequence>
<dbReference type="CDD" id="cd06261">
    <property type="entry name" value="TM_PBP2"/>
    <property type="match status" value="1"/>
</dbReference>
<dbReference type="GO" id="GO:0055085">
    <property type="term" value="P:transmembrane transport"/>
    <property type="evidence" value="ECO:0007669"/>
    <property type="project" value="InterPro"/>
</dbReference>
<reference evidence="9 10" key="1">
    <citation type="submission" date="2023-07" db="EMBL/GenBank/DDBJ databases">
        <title>Comparative genomics of wheat-associated soil bacteria to identify genetic determinants of phenazine resistance.</title>
        <authorList>
            <person name="Mouncey N."/>
        </authorList>
    </citation>
    <scope>NUCLEOTIDE SEQUENCE [LARGE SCALE GENOMIC DNA]</scope>
    <source>
        <strain evidence="9 10">W4I9-1</strain>
    </source>
</reference>
<keyword evidence="3" id="KW-1003">Cell membrane</keyword>
<evidence type="ECO:0000259" key="8">
    <source>
        <dbReference type="PROSITE" id="PS50928"/>
    </source>
</evidence>
<evidence type="ECO:0000256" key="5">
    <source>
        <dbReference type="ARBA" id="ARBA00022989"/>
    </source>
</evidence>
<feature type="transmembrane region" description="Helical" evidence="7">
    <location>
        <begin position="308"/>
        <end position="331"/>
    </location>
</feature>
<gene>
    <name evidence="9" type="ORF">QFZ53_000064</name>
</gene>
<evidence type="ECO:0000313" key="10">
    <source>
        <dbReference type="Proteomes" id="UP001244427"/>
    </source>
</evidence>
<keyword evidence="4 7" id="KW-0812">Transmembrane</keyword>
<protein>
    <submittedName>
        <fullName evidence="9">Peptide/nickel transport system permease protein</fullName>
    </submittedName>
</protein>
<dbReference type="Gene3D" id="1.10.3720.10">
    <property type="entry name" value="MetI-like"/>
    <property type="match status" value="1"/>
</dbReference>
<comment type="caution">
    <text evidence="9">The sequence shown here is derived from an EMBL/GenBank/DDBJ whole genome shotgun (WGS) entry which is preliminary data.</text>
</comment>
<comment type="subcellular location">
    <subcellularLocation>
        <location evidence="1 7">Cell membrane</location>
        <topology evidence="1 7">Multi-pass membrane protein</topology>
    </subcellularLocation>
</comment>
<evidence type="ECO:0000256" key="1">
    <source>
        <dbReference type="ARBA" id="ARBA00004651"/>
    </source>
</evidence>
<dbReference type="Pfam" id="PF19300">
    <property type="entry name" value="BPD_transp_1_N"/>
    <property type="match status" value="1"/>
</dbReference>
<feature type="transmembrane region" description="Helical" evidence="7">
    <location>
        <begin position="127"/>
        <end position="148"/>
    </location>
</feature>
<dbReference type="SUPFAM" id="SSF161098">
    <property type="entry name" value="MetI-like"/>
    <property type="match status" value="1"/>
</dbReference>
<evidence type="ECO:0000256" key="2">
    <source>
        <dbReference type="ARBA" id="ARBA00022448"/>
    </source>
</evidence>
<evidence type="ECO:0000256" key="6">
    <source>
        <dbReference type="ARBA" id="ARBA00023136"/>
    </source>
</evidence>
<evidence type="ECO:0000256" key="7">
    <source>
        <dbReference type="RuleBase" id="RU363032"/>
    </source>
</evidence>
<organism evidence="9 10">
    <name type="scientific">Microbacterium natoriense</name>
    <dbReference type="NCBI Taxonomy" id="284570"/>
    <lineage>
        <taxon>Bacteria</taxon>
        <taxon>Bacillati</taxon>
        <taxon>Actinomycetota</taxon>
        <taxon>Actinomycetes</taxon>
        <taxon>Micrococcales</taxon>
        <taxon>Microbacteriaceae</taxon>
        <taxon>Microbacterium</taxon>
    </lineage>
</organism>
<dbReference type="Proteomes" id="UP001244427">
    <property type="component" value="Unassembled WGS sequence"/>
</dbReference>
<dbReference type="GO" id="GO:0005886">
    <property type="term" value="C:plasma membrane"/>
    <property type="evidence" value="ECO:0007669"/>
    <property type="project" value="UniProtKB-SubCell"/>
</dbReference>
<dbReference type="AlphaFoldDB" id="A0AAW8EQV5"/>
<dbReference type="InterPro" id="IPR045621">
    <property type="entry name" value="BPD_transp_1_N"/>
</dbReference>
<dbReference type="InterPro" id="IPR000515">
    <property type="entry name" value="MetI-like"/>
</dbReference>
<feature type="transmembrane region" description="Helical" evidence="7">
    <location>
        <begin position="262"/>
        <end position="288"/>
    </location>
</feature>
<dbReference type="PROSITE" id="PS50928">
    <property type="entry name" value="ABC_TM1"/>
    <property type="match status" value="1"/>
</dbReference>
<feature type="transmembrane region" description="Helical" evidence="7">
    <location>
        <begin position="160"/>
        <end position="185"/>
    </location>
</feature>
<feature type="domain" description="ABC transmembrane type-1" evidence="8">
    <location>
        <begin position="121"/>
        <end position="327"/>
    </location>
</feature>
<feature type="transmembrane region" description="Helical" evidence="7">
    <location>
        <begin position="28"/>
        <end position="50"/>
    </location>
</feature>
<dbReference type="EMBL" id="JAUSXV010000001">
    <property type="protein sequence ID" value="MDQ0645868.1"/>
    <property type="molecule type" value="Genomic_DNA"/>
</dbReference>
<keyword evidence="10" id="KW-1185">Reference proteome</keyword>
<dbReference type="PANTHER" id="PTHR43163">
    <property type="entry name" value="DIPEPTIDE TRANSPORT SYSTEM PERMEASE PROTEIN DPPB-RELATED"/>
    <property type="match status" value="1"/>
</dbReference>
<dbReference type="Pfam" id="PF00528">
    <property type="entry name" value="BPD_transp_1"/>
    <property type="match status" value="1"/>
</dbReference>
<feature type="transmembrane region" description="Helical" evidence="7">
    <location>
        <begin position="205"/>
        <end position="224"/>
    </location>
</feature>